<dbReference type="RefSeq" id="XP_038852974.1">
    <property type="nucleotide sequence ID" value="XM_038997046.1"/>
</dbReference>
<evidence type="ECO:0000313" key="3">
    <source>
        <dbReference type="RefSeq" id="XP_038852974.1"/>
    </source>
</evidence>
<evidence type="ECO:0000313" key="2">
    <source>
        <dbReference type="Proteomes" id="UP000808372"/>
    </source>
</evidence>
<feature type="transmembrane region" description="Helical" evidence="1">
    <location>
        <begin position="77"/>
        <end position="101"/>
    </location>
</feature>
<keyword evidence="1" id="KW-0812">Transmembrane</keyword>
<dbReference type="KEGG" id="snh:120050458"/>
<organism evidence="2 3">
    <name type="scientific">Salvelinus namaycush</name>
    <name type="common">Lake trout</name>
    <name type="synonym">Salmo namaycush</name>
    <dbReference type="NCBI Taxonomy" id="8040"/>
    <lineage>
        <taxon>Eukaryota</taxon>
        <taxon>Metazoa</taxon>
        <taxon>Chordata</taxon>
        <taxon>Craniata</taxon>
        <taxon>Vertebrata</taxon>
        <taxon>Euteleostomi</taxon>
        <taxon>Actinopterygii</taxon>
        <taxon>Neopterygii</taxon>
        <taxon>Teleostei</taxon>
        <taxon>Protacanthopterygii</taxon>
        <taxon>Salmoniformes</taxon>
        <taxon>Salmonidae</taxon>
        <taxon>Salmoninae</taxon>
        <taxon>Salvelinus</taxon>
    </lineage>
</organism>
<sequence length="139" mass="14880">MKASTTAGPAIPMTSAETFEQGIIEVVTRLVTQNVPEYFTQPFRAGVLTTTSADMTETTSAAFLVGAANVDDGSFEAIVVGVIFALLLALLLALLVLRYIVKRKGTYHTNEAECGDSADNYGGDSQSEQVQLEILDKEE</sequence>
<accession>A0A8U0UI05</accession>
<dbReference type="Proteomes" id="UP000808372">
    <property type="component" value="Chromosome 7"/>
</dbReference>
<gene>
    <name evidence="3" type="primary">LOC120050458</name>
</gene>
<keyword evidence="2" id="KW-1185">Reference proteome</keyword>
<keyword evidence="1" id="KW-0472">Membrane</keyword>
<proteinExistence type="predicted"/>
<protein>
    <submittedName>
        <fullName evidence="3">Glycophorin-C-like</fullName>
    </submittedName>
</protein>
<dbReference type="AlphaFoldDB" id="A0A8U0UI05"/>
<name>A0A8U0UI05_SALNM</name>
<dbReference type="GeneID" id="120050458"/>
<keyword evidence="1" id="KW-1133">Transmembrane helix</keyword>
<evidence type="ECO:0000256" key="1">
    <source>
        <dbReference type="SAM" id="Phobius"/>
    </source>
</evidence>
<reference evidence="3" key="1">
    <citation type="submission" date="2025-08" db="UniProtKB">
        <authorList>
            <consortium name="RefSeq"/>
        </authorList>
    </citation>
    <scope>IDENTIFICATION</scope>
    <source>
        <tissue evidence="3">White muscle</tissue>
    </source>
</reference>